<feature type="signal peptide" evidence="2">
    <location>
        <begin position="1"/>
        <end position="23"/>
    </location>
</feature>
<feature type="region of interest" description="Disordered" evidence="1">
    <location>
        <begin position="77"/>
        <end position="107"/>
    </location>
</feature>
<feature type="chain" id="PRO_5008535779" evidence="2">
    <location>
        <begin position="24"/>
        <end position="140"/>
    </location>
</feature>
<evidence type="ECO:0000256" key="2">
    <source>
        <dbReference type="SAM" id="SignalP"/>
    </source>
</evidence>
<evidence type="ECO:0000313" key="3">
    <source>
        <dbReference type="EMBL" id="ANY77648.1"/>
    </source>
</evidence>
<dbReference type="RefSeq" id="WP_099508634.1">
    <property type="nucleotide sequence ID" value="NZ_CP016616.1"/>
</dbReference>
<dbReference type="OrthoDB" id="8236492at2"/>
<reference evidence="3" key="1">
    <citation type="submission" date="2016-07" db="EMBL/GenBank/DDBJ databases">
        <title>Microvirga ossetica sp. nov. a new species of rhizobia isolated from root nodules of the legume species Vicia alpestris Steven originated from North Ossetia region in the Caucasus.</title>
        <authorList>
            <person name="Safronova V.I."/>
            <person name="Kuznetsova I.G."/>
            <person name="Sazanova A.L."/>
            <person name="Belimov A."/>
            <person name="Andronov E."/>
            <person name="Osledkin Y.S."/>
            <person name="Onishchuk O.P."/>
            <person name="Kurchak O.N."/>
            <person name="Shaposhnikov A.I."/>
            <person name="Willems A."/>
            <person name="Tikhonovich I.A."/>
        </authorList>
    </citation>
    <scope>NUCLEOTIDE SEQUENCE [LARGE SCALE GENOMIC DNA]</scope>
    <source>
        <strain evidence="3">V5/3M</strain>
    </source>
</reference>
<gene>
    <name evidence="3" type="ORF">BB934_04875</name>
</gene>
<protein>
    <submittedName>
        <fullName evidence="3">Large exoprotein involved in heme utilization or adhesion</fullName>
    </submittedName>
</protein>
<keyword evidence="2" id="KW-0732">Signal</keyword>
<proteinExistence type="predicted"/>
<dbReference type="EMBL" id="CP016616">
    <property type="protein sequence ID" value="ANY77648.1"/>
    <property type="molecule type" value="Genomic_DNA"/>
</dbReference>
<dbReference type="AlphaFoldDB" id="A0A1B2ECF8"/>
<dbReference type="KEGG" id="moc:BB934_04875"/>
<dbReference type="PROSITE" id="PS51257">
    <property type="entry name" value="PROKAR_LIPOPROTEIN"/>
    <property type="match status" value="1"/>
</dbReference>
<feature type="compositionally biased region" description="Low complexity" evidence="1">
    <location>
        <begin position="96"/>
        <end position="107"/>
    </location>
</feature>
<evidence type="ECO:0000256" key="1">
    <source>
        <dbReference type="SAM" id="MobiDB-lite"/>
    </source>
</evidence>
<sequence length="140" mass="14595">MRVMPWLGAAFAASCLLPPQAQAQTNRFDGNWSVEVVTEQGACDRAYRYAVIVQNGRARYGGPENFNVNGQVSPNGSVSASISRGQDRANVSGRLSGATGRGTWSTSGGRVCSGYWSAEKGGDETVSFPAGASAEGKGTQ</sequence>
<organism evidence="3">
    <name type="scientific">Microvirga ossetica</name>
    <dbReference type="NCBI Taxonomy" id="1882682"/>
    <lineage>
        <taxon>Bacteria</taxon>
        <taxon>Pseudomonadati</taxon>
        <taxon>Pseudomonadota</taxon>
        <taxon>Alphaproteobacteria</taxon>
        <taxon>Hyphomicrobiales</taxon>
        <taxon>Methylobacteriaceae</taxon>
        <taxon>Microvirga</taxon>
    </lineage>
</organism>
<name>A0A1B2ECF8_9HYPH</name>
<accession>A0A1B2ECF8</accession>